<keyword evidence="5 8" id="KW-0472">Membrane</keyword>
<dbReference type="InterPro" id="IPR017452">
    <property type="entry name" value="GPCR_Rhodpsn_7TM"/>
</dbReference>
<name>A0A814VWT4_ADIRI</name>
<keyword evidence="4" id="KW-0297">G-protein coupled receptor</keyword>
<keyword evidence="3 8" id="KW-1133">Transmembrane helix</keyword>
<dbReference type="GO" id="GO:0005886">
    <property type="term" value="C:plasma membrane"/>
    <property type="evidence" value="ECO:0007669"/>
    <property type="project" value="TreeGrafter"/>
</dbReference>
<dbReference type="GO" id="GO:0004930">
    <property type="term" value="F:G protein-coupled receptor activity"/>
    <property type="evidence" value="ECO:0007669"/>
    <property type="project" value="UniProtKB-KW"/>
</dbReference>
<comment type="subcellular location">
    <subcellularLocation>
        <location evidence="1">Membrane</location>
        <topology evidence="1">Multi-pass membrane protein</topology>
    </subcellularLocation>
</comment>
<feature type="domain" description="G-protein coupled receptors family 1 profile" evidence="9">
    <location>
        <begin position="29"/>
        <end position="284"/>
    </location>
</feature>
<feature type="transmembrane region" description="Helical" evidence="8">
    <location>
        <begin position="129"/>
        <end position="152"/>
    </location>
</feature>
<feature type="transmembrane region" description="Helical" evidence="8">
    <location>
        <begin position="172"/>
        <end position="193"/>
    </location>
</feature>
<dbReference type="EMBL" id="CAJNOR010003596">
    <property type="protein sequence ID" value="CAF1429195.1"/>
    <property type="molecule type" value="Genomic_DNA"/>
</dbReference>
<comment type="caution">
    <text evidence="10">The sequence shown here is derived from an EMBL/GenBank/DDBJ whole genome shotgun (WGS) entry which is preliminary data.</text>
</comment>
<dbReference type="Proteomes" id="UP000663852">
    <property type="component" value="Unassembled WGS sequence"/>
</dbReference>
<proteinExistence type="predicted"/>
<evidence type="ECO:0000313" key="12">
    <source>
        <dbReference type="Proteomes" id="UP000663828"/>
    </source>
</evidence>
<evidence type="ECO:0000256" key="4">
    <source>
        <dbReference type="ARBA" id="ARBA00023040"/>
    </source>
</evidence>
<feature type="transmembrane region" description="Helical" evidence="8">
    <location>
        <begin position="49"/>
        <end position="71"/>
    </location>
</feature>
<evidence type="ECO:0000256" key="3">
    <source>
        <dbReference type="ARBA" id="ARBA00022989"/>
    </source>
</evidence>
<dbReference type="EMBL" id="CAJNOJ010000144">
    <property type="protein sequence ID" value="CAF1193829.1"/>
    <property type="molecule type" value="Genomic_DNA"/>
</dbReference>
<feature type="transmembrane region" description="Helical" evidence="8">
    <location>
        <begin position="221"/>
        <end position="244"/>
    </location>
</feature>
<gene>
    <name evidence="10" type="ORF">EDS130_LOCUS24968</name>
    <name evidence="11" type="ORF">XAT740_LOCUS35674</name>
</gene>
<dbReference type="InterPro" id="IPR000276">
    <property type="entry name" value="GPCR_Rhodpsn"/>
</dbReference>
<evidence type="ECO:0000256" key="8">
    <source>
        <dbReference type="SAM" id="Phobius"/>
    </source>
</evidence>
<evidence type="ECO:0000256" key="1">
    <source>
        <dbReference type="ARBA" id="ARBA00004141"/>
    </source>
</evidence>
<dbReference type="Gene3D" id="1.20.1070.10">
    <property type="entry name" value="Rhodopsin 7-helix transmembrane proteins"/>
    <property type="match status" value="1"/>
</dbReference>
<evidence type="ECO:0000256" key="7">
    <source>
        <dbReference type="ARBA" id="ARBA00023224"/>
    </source>
</evidence>
<evidence type="ECO:0000256" key="5">
    <source>
        <dbReference type="ARBA" id="ARBA00023136"/>
    </source>
</evidence>
<organism evidence="10 13">
    <name type="scientific">Adineta ricciae</name>
    <name type="common">Rotifer</name>
    <dbReference type="NCBI Taxonomy" id="249248"/>
    <lineage>
        <taxon>Eukaryota</taxon>
        <taxon>Metazoa</taxon>
        <taxon>Spiralia</taxon>
        <taxon>Gnathifera</taxon>
        <taxon>Rotifera</taxon>
        <taxon>Eurotatoria</taxon>
        <taxon>Bdelloidea</taxon>
        <taxon>Adinetida</taxon>
        <taxon>Adinetidae</taxon>
        <taxon>Adineta</taxon>
    </lineage>
</organism>
<evidence type="ECO:0000256" key="6">
    <source>
        <dbReference type="ARBA" id="ARBA00023170"/>
    </source>
</evidence>
<dbReference type="SUPFAM" id="SSF81321">
    <property type="entry name" value="Family A G protein-coupled receptor-like"/>
    <property type="match status" value="1"/>
</dbReference>
<dbReference type="AlphaFoldDB" id="A0A814VWT4"/>
<dbReference type="PANTHER" id="PTHR24243:SF230">
    <property type="entry name" value="G-PROTEIN COUPLED RECEPTORS FAMILY 1 PROFILE DOMAIN-CONTAINING PROTEIN"/>
    <property type="match status" value="1"/>
</dbReference>
<evidence type="ECO:0000259" key="9">
    <source>
        <dbReference type="PROSITE" id="PS50262"/>
    </source>
</evidence>
<evidence type="ECO:0000313" key="13">
    <source>
        <dbReference type="Proteomes" id="UP000663852"/>
    </source>
</evidence>
<sequence length="320" mass="36568">MTLSIILSTIQTQISRYFISTALAFGIIGSLLNILLFSHKRYRNNSCCIYFITASFGMLVAMCFGLVPSIYSVDHPNPANTINAVCQLRNYFGQCGTMTYRWSLIMACLDRYASSSYSVRLRAFAKSHIAVRVSLIIASIWIIVPIHNFIYLNIVDGQCIWLPAGSAIYNSMMVVVAGGLFPISTMITCGILIRNNLKHKREIRRSKVQSMKENARDRQTLIMLVIQIIFYMILTLPCVLNVIYSAFTFYVANKTNDRIAIDSFLEFMSETLAYTYSTSSFYLYTLSSPSFREHFIKIIYSIFKRLNQYHTHLHRVAPSI</sequence>
<dbReference type="Proteomes" id="UP000663828">
    <property type="component" value="Unassembled WGS sequence"/>
</dbReference>
<feature type="transmembrane region" description="Helical" evidence="8">
    <location>
        <begin position="17"/>
        <end position="37"/>
    </location>
</feature>
<dbReference type="PROSITE" id="PS50262">
    <property type="entry name" value="G_PROTEIN_RECEP_F1_2"/>
    <property type="match status" value="1"/>
</dbReference>
<keyword evidence="12" id="KW-1185">Reference proteome</keyword>
<accession>A0A814VWT4</accession>
<evidence type="ECO:0000256" key="2">
    <source>
        <dbReference type="ARBA" id="ARBA00022692"/>
    </source>
</evidence>
<dbReference type="Pfam" id="PF00001">
    <property type="entry name" value="7tm_1"/>
    <property type="match status" value="1"/>
</dbReference>
<keyword evidence="2 8" id="KW-0812">Transmembrane</keyword>
<evidence type="ECO:0000313" key="11">
    <source>
        <dbReference type="EMBL" id="CAF1429195.1"/>
    </source>
</evidence>
<keyword evidence="6" id="KW-0675">Receptor</keyword>
<evidence type="ECO:0000313" key="10">
    <source>
        <dbReference type="EMBL" id="CAF1193829.1"/>
    </source>
</evidence>
<protein>
    <recommendedName>
        <fullName evidence="9">G-protein coupled receptors family 1 profile domain-containing protein</fullName>
    </recommendedName>
</protein>
<reference evidence="10" key="1">
    <citation type="submission" date="2021-02" db="EMBL/GenBank/DDBJ databases">
        <authorList>
            <person name="Nowell W R."/>
        </authorList>
    </citation>
    <scope>NUCLEOTIDE SEQUENCE</scope>
</reference>
<dbReference type="PANTHER" id="PTHR24243">
    <property type="entry name" value="G-PROTEIN COUPLED RECEPTOR"/>
    <property type="match status" value="1"/>
</dbReference>
<keyword evidence="7" id="KW-0807">Transducer</keyword>